<keyword evidence="1" id="KW-0285">Flavoprotein</keyword>
<accession>A0A933GNS2</accession>
<evidence type="ECO:0000313" key="4">
    <source>
        <dbReference type="EMBL" id="MBI4596515.1"/>
    </source>
</evidence>
<feature type="domain" description="NADH:flavin oxidoreductase/NADH oxidase N-terminal" evidence="3">
    <location>
        <begin position="11"/>
        <end position="356"/>
    </location>
</feature>
<dbReference type="EMBL" id="JACQWF010000398">
    <property type="protein sequence ID" value="MBI4596515.1"/>
    <property type="molecule type" value="Genomic_DNA"/>
</dbReference>
<comment type="caution">
    <text evidence="4">The sequence shown here is derived from an EMBL/GenBank/DDBJ whole genome shotgun (WGS) entry which is preliminary data.</text>
</comment>
<dbReference type="GO" id="GO:0016491">
    <property type="term" value="F:oxidoreductase activity"/>
    <property type="evidence" value="ECO:0007669"/>
    <property type="project" value="UniProtKB-KW"/>
</dbReference>
<evidence type="ECO:0000259" key="3">
    <source>
        <dbReference type="Pfam" id="PF00724"/>
    </source>
</evidence>
<dbReference type="InterPro" id="IPR013785">
    <property type="entry name" value="Aldolase_TIM"/>
</dbReference>
<name>A0A933GNS2_UNCTE</name>
<gene>
    <name evidence="4" type="ORF">HY730_09120</name>
</gene>
<dbReference type="InterPro" id="IPR051799">
    <property type="entry name" value="NADH_flavin_oxidoreductase"/>
</dbReference>
<keyword evidence="2" id="KW-0560">Oxidoreductase</keyword>
<dbReference type="AlphaFoldDB" id="A0A933GNS2"/>
<dbReference type="GO" id="GO:0010181">
    <property type="term" value="F:FMN binding"/>
    <property type="evidence" value="ECO:0007669"/>
    <property type="project" value="InterPro"/>
</dbReference>
<reference evidence="4" key="1">
    <citation type="submission" date="2020-07" db="EMBL/GenBank/DDBJ databases">
        <title>Huge and variable diversity of episymbiotic CPR bacteria and DPANN archaea in groundwater ecosystems.</title>
        <authorList>
            <person name="He C.Y."/>
            <person name="Keren R."/>
            <person name="Whittaker M."/>
            <person name="Farag I.F."/>
            <person name="Doudna J."/>
            <person name="Cate J.H.D."/>
            <person name="Banfield J.F."/>
        </authorList>
    </citation>
    <scope>NUCLEOTIDE SEQUENCE</scope>
    <source>
        <strain evidence="4">NC_groundwater_1482_Ag_S-0.65um_47_24</strain>
    </source>
</reference>
<dbReference type="SUPFAM" id="SSF51395">
    <property type="entry name" value="FMN-linked oxidoreductases"/>
    <property type="match status" value="1"/>
</dbReference>
<dbReference type="Proteomes" id="UP000772181">
    <property type="component" value="Unassembled WGS sequence"/>
</dbReference>
<dbReference type="PANTHER" id="PTHR43656">
    <property type="entry name" value="BINDING OXIDOREDUCTASE, PUTATIVE (AFU_ORTHOLOGUE AFUA_2G08260)-RELATED"/>
    <property type="match status" value="1"/>
</dbReference>
<evidence type="ECO:0000256" key="2">
    <source>
        <dbReference type="ARBA" id="ARBA00023002"/>
    </source>
</evidence>
<dbReference type="Gene3D" id="3.20.20.70">
    <property type="entry name" value="Aldolase class I"/>
    <property type="match status" value="1"/>
</dbReference>
<sequence length="400" mass="44745">MMKAYSGSVLAQPIKIGQRQAPNRVVYQPMEANDADSLGRPTKRTIERYRRFAVGSPGMIFLEAITVSSESRGRINQLSINRQTESALKDLVTAMREANPDPLIIFQITHDGRQSGSFSRVVAAFAVDEPGVEMLTTKELETIRDQFVAAAAIVKAVGADGIDFKHCHAYLCCEMLRPSNRRNDRYGGSFENRTRFFRETTEKIKKEINDPSFILGCRVSVYEPQIGGFGTAGPYSDQQDLTESIAFARMMEEMGLHYIDVTAGRPLSVPSRDKPEDVSLHFQLTERIKKSVAMRVIGSAYSLLREGNNKLPETDSSKKSFRYLAEKNIEEGKTDMVGIGRQSFADSMFAKKIIAGAADINYCTLCSNCMKLLQNQKESGCVVYDEYYRDLLKDVLKNNG</sequence>
<organism evidence="4 5">
    <name type="scientific">Tectimicrobiota bacterium</name>
    <dbReference type="NCBI Taxonomy" id="2528274"/>
    <lineage>
        <taxon>Bacteria</taxon>
        <taxon>Pseudomonadati</taxon>
        <taxon>Nitrospinota/Tectimicrobiota group</taxon>
        <taxon>Candidatus Tectimicrobiota</taxon>
    </lineage>
</organism>
<evidence type="ECO:0000313" key="5">
    <source>
        <dbReference type="Proteomes" id="UP000772181"/>
    </source>
</evidence>
<proteinExistence type="predicted"/>
<dbReference type="InterPro" id="IPR001155">
    <property type="entry name" value="OxRdtase_FMN_N"/>
</dbReference>
<dbReference type="PANTHER" id="PTHR43656:SF2">
    <property type="entry name" value="BINDING OXIDOREDUCTASE, PUTATIVE (AFU_ORTHOLOGUE AFUA_2G08260)-RELATED"/>
    <property type="match status" value="1"/>
</dbReference>
<protein>
    <submittedName>
        <fullName evidence="4">2,4-dienoyl-CoA reductase</fullName>
    </submittedName>
</protein>
<dbReference type="Pfam" id="PF00724">
    <property type="entry name" value="Oxidored_FMN"/>
    <property type="match status" value="1"/>
</dbReference>
<evidence type="ECO:0000256" key="1">
    <source>
        <dbReference type="ARBA" id="ARBA00022630"/>
    </source>
</evidence>